<dbReference type="PROSITE" id="PS50158">
    <property type="entry name" value="ZF_CCHC"/>
    <property type="match status" value="1"/>
</dbReference>
<evidence type="ECO:0000256" key="2">
    <source>
        <dbReference type="SAM" id="MobiDB-lite"/>
    </source>
</evidence>
<dbReference type="SUPFAM" id="SSF57756">
    <property type="entry name" value="Retrovirus zinc finger-like domains"/>
    <property type="match status" value="1"/>
</dbReference>
<feature type="region of interest" description="Disordered" evidence="2">
    <location>
        <begin position="958"/>
        <end position="1055"/>
    </location>
</feature>
<keyword evidence="1" id="KW-0479">Metal-binding</keyword>
<dbReference type="Pfam" id="PF13966">
    <property type="entry name" value="zf-RVT"/>
    <property type="match status" value="1"/>
</dbReference>
<keyword evidence="5" id="KW-1185">Reference proteome</keyword>
<name>A0AA47M6W8_MERPO</name>
<dbReference type="Proteomes" id="UP001174136">
    <property type="component" value="Unassembled WGS sequence"/>
</dbReference>
<dbReference type="InterPro" id="IPR026960">
    <property type="entry name" value="RVT-Znf"/>
</dbReference>
<reference evidence="4" key="1">
    <citation type="journal article" date="2023" name="Front. Mar. Sci.">
        <title>A new Merluccius polli reference genome to investigate the effects of global change in West African waters.</title>
        <authorList>
            <person name="Mateo J.L."/>
            <person name="Blanco-Fernandez C."/>
            <person name="Garcia-Vazquez E."/>
            <person name="Machado-Schiaffino G."/>
        </authorList>
    </citation>
    <scope>NUCLEOTIDE SEQUENCE</scope>
    <source>
        <strain evidence="4">C29</strain>
        <tissue evidence="4">Fin</tissue>
    </source>
</reference>
<feature type="compositionally biased region" description="Basic and acidic residues" evidence="2">
    <location>
        <begin position="1009"/>
        <end position="1025"/>
    </location>
</feature>
<dbReference type="PANTHER" id="PTHR33116">
    <property type="entry name" value="REVERSE TRANSCRIPTASE ZINC-BINDING DOMAIN-CONTAINING PROTEIN-RELATED-RELATED"/>
    <property type="match status" value="1"/>
</dbReference>
<dbReference type="PANTHER" id="PTHR33116:SF86">
    <property type="entry name" value="REVERSE TRANSCRIPTASE DOMAIN-CONTAINING PROTEIN"/>
    <property type="match status" value="1"/>
</dbReference>
<sequence length="1087" mass="120633">MKDLETQVVELQTLADSTVNRGLLDSLKSKKSAIANLLGVSAQGALVRSRFMNITQMDAPSRFFFGLDRKNGQRKTIHSLRTGSGSEVSDLSEIRKYAAVNWGKSEALMVGGELGGRLGLPGGLKWKKGGLKYLGVFLGDETSIKQNWDNVLEKVKGRLGKWRWLLPKMSYRGRTLIANNLVSSSLWHRLACVDPPAPLLAKIQSVLVDFIWDKLHWVPQSVLFLPKEEGGQGLVHLASRGAAFRLQFIQRLLTGPKDTLWRPLSRCILQGFNGLGHDFNLFLMNIPNMSTSSLPAFYKSVFRVWNLLRKERREQVDSLYWILQEPVLWGTRLDLPSWAGQDLAMRLQTAGVVTLGQVVSLTGPRMDDPCGLAARLGLTSVRVTQKLLEHWKERLTGHDRLLLNSSFNKKVTDDDPFPAIFLAPDFKDCSGILMECTHLAPLDGTTGKIFYRILIKAINRQKLDKRLDTPWRRHLQLAPAARPEWRSFYKPPLSKKHADIHWRVLHGIIAVNSFVSTINPAVEDKCPYCDQRETVFHCFYECLRLLPLFLFLQTVFTKCGEVFTKQVFILGFKYTRQHKNKCQLLNFVLGQAKMAVYFSRRRKVEDGFIVEPVTVCINMMKSRLLIDFNYYKAVGDLDSFQQVWCFNQVLCFVENHILHVEDIGLAVGEKVGHGSVKSAAQMNSAVVIFLDQVEKVNRVVETGITVNEMFVQVVPLTQPFTRVILSNVSPFITDEFLSRELSRHGKVVSPIKKILSGCRSQLLKHVVSHRRQLFMILNNRNADLNLRFHVKVDDYDYVIFATSSAMKCFGCGEEGHTVRACPRQGDPTPPGRGVMPGPIPSAAARAAADEQPIAAPRSAAAVSDLEHGGVSIINVHGVGENDQGGEVLDDVVEGEVGEVLGGAVEGEVGEVLGGAVEGEVGEVLGDAGEGEVGEVLGDAGEGEVGEVLGDGEVGEVTAGDSVSEEGMGMEGTKPTWGEQVEEAEVEEVEMEEAVKAKPASKRRRKTRGTKSEAKSSKVEEEDRQSGRGQTEESESDESISDSSDTSGFKITNSQKKKLYSVEMIQTFLAQTKNAKGVKRSLKIISRF</sequence>
<evidence type="ECO:0000313" key="4">
    <source>
        <dbReference type="EMBL" id="KAK0134757.1"/>
    </source>
</evidence>
<evidence type="ECO:0000256" key="1">
    <source>
        <dbReference type="PROSITE-ProRule" id="PRU00047"/>
    </source>
</evidence>
<gene>
    <name evidence="4" type="primary">YTX2_40</name>
    <name evidence="4" type="ORF">N1851_029649</name>
</gene>
<keyword evidence="1" id="KW-0863">Zinc-finger</keyword>
<feature type="compositionally biased region" description="Acidic residues" evidence="2">
    <location>
        <begin position="979"/>
        <end position="991"/>
    </location>
</feature>
<accession>A0AA47M6W8</accession>
<dbReference type="EMBL" id="JAOPHQ010005689">
    <property type="protein sequence ID" value="KAK0134757.1"/>
    <property type="molecule type" value="Genomic_DNA"/>
</dbReference>
<dbReference type="InterPro" id="IPR001878">
    <property type="entry name" value="Znf_CCHC"/>
</dbReference>
<keyword evidence="1" id="KW-0862">Zinc</keyword>
<protein>
    <submittedName>
        <fullName evidence="4">Transposon TX1 uncharacterized protein</fullName>
    </submittedName>
</protein>
<feature type="compositionally biased region" description="Basic residues" evidence="2">
    <location>
        <begin position="998"/>
        <end position="1008"/>
    </location>
</feature>
<dbReference type="Gene3D" id="4.10.60.10">
    <property type="entry name" value="Zinc finger, CCHC-type"/>
    <property type="match status" value="1"/>
</dbReference>
<dbReference type="InterPro" id="IPR036875">
    <property type="entry name" value="Znf_CCHC_sf"/>
</dbReference>
<feature type="domain" description="CCHC-type" evidence="3">
    <location>
        <begin position="807"/>
        <end position="823"/>
    </location>
</feature>
<evidence type="ECO:0000313" key="5">
    <source>
        <dbReference type="Proteomes" id="UP001174136"/>
    </source>
</evidence>
<dbReference type="GO" id="GO:0008270">
    <property type="term" value="F:zinc ion binding"/>
    <property type="evidence" value="ECO:0007669"/>
    <property type="project" value="UniProtKB-KW"/>
</dbReference>
<comment type="caution">
    <text evidence="4">The sequence shown here is derived from an EMBL/GenBank/DDBJ whole genome shotgun (WGS) entry which is preliminary data.</text>
</comment>
<dbReference type="AlphaFoldDB" id="A0AA47M6W8"/>
<proteinExistence type="predicted"/>
<organism evidence="4 5">
    <name type="scientific">Merluccius polli</name>
    <name type="common">Benguela hake</name>
    <name type="synonym">Merluccius cadenati</name>
    <dbReference type="NCBI Taxonomy" id="89951"/>
    <lineage>
        <taxon>Eukaryota</taxon>
        <taxon>Metazoa</taxon>
        <taxon>Chordata</taxon>
        <taxon>Craniata</taxon>
        <taxon>Vertebrata</taxon>
        <taxon>Euteleostomi</taxon>
        <taxon>Actinopterygii</taxon>
        <taxon>Neopterygii</taxon>
        <taxon>Teleostei</taxon>
        <taxon>Neoteleostei</taxon>
        <taxon>Acanthomorphata</taxon>
        <taxon>Zeiogadaria</taxon>
        <taxon>Gadariae</taxon>
        <taxon>Gadiformes</taxon>
        <taxon>Gadoidei</taxon>
        <taxon>Merlucciidae</taxon>
        <taxon>Merluccius</taxon>
    </lineage>
</organism>
<dbReference type="GO" id="GO:0003676">
    <property type="term" value="F:nucleic acid binding"/>
    <property type="evidence" value="ECO:0007669"/>
    <property type="project" value="InterPro"/>
</dbReference>
<evidence type="ECO:0000259" key="3">
    <source>
        <dbReference type="PROSITE" id="PS50158"/>
    </source>
</evidence>